<dbReference type="EMBL" id="MUKV01000005">
    <property type="protein sequence ID" value="OQS42340.1"/>
    <property type="molecule type" value="Genomic_DNA"/>
</dbReference>
<protein>
    <submittedName>
        <fullName evidence="2">Uncharacterized protein</fullName>
    </submittedName>
</protein>
<keyword evidence="1" id="KW-0472">Membrane</keyword>
<keyword evidence="1" id="KW-0812">Transmembrane</keyword>
<evidence type="ECO:0000313" key="3">
    <source>
        <dbReference type="Proteomes" id="UP000192721"/>
    </source>
</evidence>
<evidence type="ECO:0000256" key="1">
    <source>
        <dbReference type="SAM" id="Phobius"/>
    </source>
</evidence>
<keyword evidence="1" id="KW-1133">Transmembrane helix</keyword>
<proteinExistence type="predicted"/>
<sequence>MDSIHQIKGRLMKRGKIIDADFEMVDNGVHITKTDRKISLGQAWYIFCISLLALAFFSIALPLLFLALMALFYVLKSIFVG</sequence>
<gene>
    <name evidence="2" type="ORF">B0T45_06010</name>
</gene>
<dbReference type="Proteomes" id="UP000192721">
    <property type="component" value="Unassembled WGS sequence"/>
</dbReference>
<evidence type="ECO:0000313" key="2">
    <source>
        <dbReference type="EMBL" id="OQS42340.1"/>
    </source>
</evidence>
<accession>A0A1W0D5R3</accession>
<comment type="caution">
    <text evidence="2">The sequence shown here is derived from an EMBL/GenBank/DDBJ whole genome shotgun (WGS) entry which is preliminary data.</text>
</comment>
<feature type="transmembrane region" description="Helical" evidence="1">
    <location>
        <begin position="43"/>
        <end position="75"/>
    </location>
</feature>
<reference evidence="2 3" key="1">
    <citation type="submission" date="2017-02" db="EMBL/GenBank/DDBJ databases">
        <title>Chromobacterium haemolyticum H5244.</title>
        <authorList>
            <person name="Gulvik C.A."/>
        </authorList>
    </citation>
    <scope>NUCLEOTIDE SEQUENCE [LARGE SCALE GENOMIC DNA]</scope>
    <source>
        <strain evidence="2 3">H5244</strain>
    </source>
</reference>
<organism evidence="2 3">
    <name type="scientific">Chromobacterium haemolyticum</name>
    <dbReference type="NCBI Taxonomy" id="394935"/>
    <lineage>
        <taxon>Bacteria</taxon>
        <taxon>Pseudomonadati</taxon>
        <taxon>Pseudomonadota</taxon>
        <taxon>Betaproteobacteria</taxon>
        <taxon>Neisseriales</taxon>
        <taxon>Chromobacteriaceae</taxon>
        <taxon>Chromobacterium</taxon>
    </lineage>
</organism>
<name>A0A1W0D5R3_9NEIS</name>
<dbReference type="AlphaFoldDB" id="A0A1W0D5R3"/>